<evidence type="ECO:0000313" key="12">
    <source>
        <dbReference type="Proteomes" id="UP000310108"/>
    </source>
</evidence>
<dbReference type="Pfam" id="PF00083">
    <property type="entry name" value="Sugar_tr"/>
    <property type="match status" value="1"/>
</dbReference>
<evidence type="ECO:0000256" key="3">
    <source>
        <dbReference type="ARBA" id="ARBA00022448"/>
    </source>
</evidence>
<feature type="transmembrane region" description="Helical" evidence="9">
    <location>
        <begin position="40"/>
        <end position="60"/>
    </location>
</feature>
<feature type="transmembrane region" description="Helical" evidence="9">
    <location>
        <begin position="357"/>
        <end position="376"/>
    </location>
</feature>
<dbReference type="Gene3D" id="1.20.1250.20">
    <property type="entry name" value="MFS general substrate transporter like domains"/>
    <property type="match status" value="1"/>
</dbReference>
<keyword evidence="4 9" id="KW-0812">Transmembrane</keyword>
<dbReference type="PANTHER" id="PTHR48022">
    <property type="entry name" value="PLASTIDIC GLUCOSE TRANSPORTER 4"/>
    <property type="match status" value="1"/>
</dbReference>
<feature type="transmembrane region" description="Helical" evidence="9">
    <location>
        <begin position="170"/>
        <end position="189"/>
    </location>
</feature>
<dbReference type="PANTHER" id="PTHR48022:SF3">
    <property type="entry name" value="HEXOSE TRANSPORTER PROTEIN (AFU_ORTHOLOGUE AFUA_8G04480)-RELATED"/>
    <property type="match status" value="1"/>
</dbReference>
<dbReference type="InterPro" id="IPR003663">
    <property type="entry name" value="Sugar/inositol_transpt"/>
</dbReference>
<keyword evidence="6 9" id="KW-0472">Membrane</keyword>
<dbReference type="InterPro" id="IPR005828">
    <property type="entry name" value="MFS_sugar_transport-like"/>
</dbReference>
<gene>
    <name evidence="11" type="primary">LAC12</name>
    <name evidence="11" type="ORF">CTA1_7020</name>
</gene>
<dbReference type="SUPFAM" id="SSF103473">
    <property type="entry name" value="MFS general substrate transporter"/>
    <property type="match status" value="1"/>
</dbReference>
<dbReference type="FunFam" id="1.20.1250.20:FF:000134">
    <property type="entry name" value="MFS sugar transporter protein"/>
    <property type="match status" value="1"/>
</dbReference>
<comment type="similarity">
    <text evidence="2 7">Belongs to the major facilitator superfamily. Sugar transporter (TC 2.A.1.1) family.</text>
</comment>
<feature type="transmembrane region" description="Helical" evidence="9">
    <location>
        <begin position="111"/>
        <end position="130"/>
    </location>
</feature>
<dbReference type="InterPro" id="IPR050360">
    <property type="entry name" value="MFS_Sugar_Transporters"/>
</dbReference>
<dbReference type="InterPro" id="IPR005829">
    <property type="entry name" value="Sugar_transporter_CS"/>
</dbReference>
<name>A0A4U6WZY7_9PEZI</name>
<evidence type="ECO:0000256" key="9">
    <source>
        <dbReference type="SAM" id="Phobius"/>
    </source>
</evidence>
<evidence type="ECO:0000256" key="4">
    <source>
        <dbReference type="ARBA" id="ARBA00022692"/>
    </source>
</evidence>
<feature type="transmembrane region" description="Helical" evidence="9">
    <location>
        <begin position="428"/>
        <end position="445"/>
    </location>
</feature>
<feature type="transmembrane region" description="Helical" evidence="9">
    <location>
        <begin position="291"/>
        <end position="317"/>
    </location>
</feature>
<evidence type="ECO:0000259" key="10">
    <source>
        <dbReference type="PROSITE" id="PS50850"/>
    </source>
</evidence>
<dbReference type="PROSITE" id="PS50850">
    <property type="entry name" value="MFS"/>
    <property type="match status" value="1"/>
</dbReference>
<keyword evidence="12" id="KW-1185">Reference proteome</keyword>
<organism evidence="11 12">
    <name type="scientific">Colletotrichum tanaceti</name>
    <dbReference type="NCBI Taxonomy" id="1306861"/>
    <lineage>
        <taxon>Eukaryota</taxon>
        <taxon>Fungi</taxon>
        <taxon>Dikarya</taxon>
        <taxon>Ascomycota</taxon>
        <taxon>Pezizomycotina</taxon>
        <taxon>Sordariomycetes</taxon>
        <taxon>Hypocreomycetidae</taxon>
        <taxon>Glomerellales</taxon>
        <taxon>Glomerellaceae</taxon>
        <taxon>Colletotrichum</taxon>
        <taxon>Colletotrichum destructivum species complex</taxon>
    </lineage>
</organism>
<proteinExistence type="inferred from homology"/>
<sequence length="535" mass="58469">MGVSGKQPTANEAKAVGQELASVLPDDGIRWWRKKHLLRLNFCIFSFTLFTSSNGFDGSIMNGFLALPQWRGFMGDPTGAWLGLINAMYSLGAVVGYPLCAMLCNRWGRKIGLWLSVAVALAGTALQTAAPNVAAFIAGRFLMGISQGLSVGAPLLIAENAYPTHRGIASSIYNCGWYIGAIVAAWATFGTRNMEGNVSWQIPSGLMAMLPLMTVPSLFMMDESPRWLVSKDRADEARANLAKTHCGGDVNHPLVAFEMVEIEETLKAEKEANETTSWADLWATPGNRHRLWICVSLGIFSQWSGNGVVSYYLAIILNSVGITSVTDQTLISACLQIWNLIWSMAAAVCVDKVGRRALFMVSGVIMLVSYIIVTGLSGSFDATQHGPTGLAVVPFLFIYFLGYDLALTPLVISYPVEIWPYQLRARGLAACQMVALAAIFFNTFINPIALDAIQWKYYFVFVAILVAMLVSVWFTYPETRGRTLENIASLFDKEEHASSSVGVVLAEDKLKLEGSETHVEDSSPEVSHNEKEGRV</sequence>
<keyword evidence="3 7" id="KW-0813">Transport</keyword>
<feature type="region of interest" description="Disordered" evidence="8">
    <location>
        <begin position="513"/>
        <end position="535"/>
    </location>
</feature>
<feature type="domain" description="Major facilitator superfamily (MFS) profile" evidence="10">
    <location>
        <begin position="43"/>
        <end position="480"/>
    </location>
</feature>
<comment type="subcellular location">
    <subcellularLocation>
        <location evidence="1">Membrane</location>
        <topology evidence="1">Multi-pass membrane protein</topology>
    </subcellularLocation>
</comment>
<feature type="transmembrane region" description="Helical" evidence="9">
    <location>
        <begin position="457"/>
        <end position="476"/>
    </location>
</feature>
<dbReference type="PROSITE" id="PS00216">
    <property type="entry name" value="SUGAR_TRANSPORT_1"/>
    <property type="match status" value="1"/>
</dbReference>
<keyword evidence="5 9" id="KW-1133">Transmembrane helix</keyword>
<accession>A0A4U6WZY7</accession>
<evidence type="ECO:0000256" key="8">
    <source>
        <dbReference type="SAM" id="MobiDB-lite"/>
    </source>
</evidence>
<dbReference type="NCBIfam" id="TIGR00879">
    <property type="entry name" value="SP"/>
    <property type="match status" value="1"/>
</dbReference>
<feature type="transmembrane region" description="Helical" evidence="9">
    <location>
        <begin position="329"/>
        <end position="350"/>
    </location>
</feature>
<dbReference type="GO" id="GO:0005351">
    <property type="term" value="F:carbohydrate:proton symporter activity"/>
    <property type="evidence" value="ECO:0007669"/>
    <property type="project" value="TreeGrafter"/>
</dbReference>
<dbReference type="EMBL" id="PJEX01000805">
    <property type="protein sequence ID" value="TKW48660.1"/>
    <property type="molecule type" value="Genomic_DNA"/>
</dbReference>
<evidence type="ECO:0000256" key="5">
    <source>
        <dbReference type="ARBA" id="ARBA00022989"/>
    </source>
</evidence>
<evidence type="ECO:0000313" key="11">
    <source>
        <dbReference type="EMBL" id="TKW48660.1"/>
    </source>
</evidence>
<dbReference type="Proteomes" id="UP000310108">
    <property type="component" value="Unassembled WGS sequence"/>
</dbReference>
<evidence type="ECO:0000256" key="6">
    <source>
        <dbReference type="ARBA" id="ARBA00023136"/>
    </source>
</evidence>
<dbReference type="AlphaFoldDB" id="A0A4U6WZY7"/>
<dbReference type="InterPro" id="IPR020846">
    <property type="entry name" value="MFS_dom"/>
</dbReference>
<feature type="transmembrane region" description="Helical" evidence="9">
    <location>
        <begin position="396"/>
        <end position="416"/>
    </location>
</feature>
<dbReference type="GO" id="GO:0016020">
    <property type="term" value="C:membrane"/>
    <property type="evidence" value="ECO:0007669"/>
    <property type="project" value="UniProtKB-SubCell"/>
</dbReference>
<evidence type="ECO:0000256" key="7">
    <source>
        <dbReference type="RuleBase" id="RU003346"/>
    </source>
</evidence>
<comment type="caution">
    <text evidence="11">The sequence shown here is derived from an EMBL/GenBank/DDBJ whole genome shotgun (WGS) entry which is preliminary data.</text>
</comment>
<protein>
    <submittedName>
        <fullName evidence="11">Lactose permease</fullName>
    </submittedName>
</protein>
<evidence type="ECO:0000256" key="1">
    <source>
        <dbReference type="ARBA" id="ARBA00004141"/>
    </source>
</evidence>
<feature type="transmembrane region" description="Helical" evidence="9">
    <location>
        <begin position="80"/>
        <end position="99"/>
    </location>
</feature>
<feature type="transmembrane region" description="Helical" evidence="9">
    <location>
        <begin position="136"/>
        <end position="158"/>
    </location>
</feature>
<dbReference type="InterPro" id="IPR036259">
    <property type="entry name" value="MFS_trans_sf"/>
</dbReference>
<feature type="transmembrane region" description="Helical" evidence="9">
    <location>
        <begin position="201"/>
        <end position="221"/>
    </location>
</feature>
<reference evidence="11 12" key="1">
    <citation type="journal article" date="2019" name="PLoS ONE">
        <title>Comparative genome analysis indicates high evolutionary potential of pathogenicity genes in Colletotrichum tanaceti.</title>
        <authorList>
            <person name="Lelwala R.V."/>
            <person name="Korhonen P.K."/>
            <person name="Young N.D."/>
            <person name="Scott J.B."/>
            <person name="Ades P.A."/>
            <person name="Gasser R.B."/>
            <person name="Taylor P.W.J."/>
        </authorList>
    </citation>
    <scope>NUCLEOTIDE SEQUENCE [LARGE SCALE GENOMIC DNA]</scope>
    <source>
        <strain evidence="11">BRIP57314</strain>
    </source>
</reference>
<evidence type="ECO:0000256" key="2">
    <source>
        <dbReference type="ARBA" id="ARBA00010992"/>
    </source>
</evidence>